<sequence length="232" mass="27646">MMQEEELAILERRKIWDIDFEQYLELRRKIMTQLKLVKQGDYDSINLENLETLKQDLNRLKFKLSYTTRTDALRYKNLHDNFETFESLINKKQDELIDSQRLDNEIITLKLEKISEIYKQRQTLNDLIISFIEHNKTIELSKLEIKKLFINDIDIKIILKSGNLLKNSNSDDDIYMFRCDILKVTCNELKKNISLKLSECEDLKKQIKGNKQNWNKLSGKLLVLLEEVDNLS</sequence>
<proteinExistence type="predicted"/>
<protein>
    <submittedName>
        <fullName evidence="1">Unnamed protein product</fullName>
    </submittedName>
</protein>
<evidence type="ECO:0000313" key="2">
    <source>
        <dbReference type="Proteomes" id="UP001165101"/>
    </source>
</evidence>
<dbReference type="EMBL" id="BSXV01001417">
    <property type="protein sequence ID" value="GME92772.1"/>
    <property type="molecule type" value="Genomic_DNA"/>
</dbReference>
<accession>A0ACB5TPP0</accession>
<gene>
    <name evidence="1" type="ORF">Cboi01_000287800</name>
</gene>
<dbReference type="Proteomes" id="UP001165101">
    <property type="component" value="Unassembled WGS sequence"/>
</dbReference>
<comment type="caution">
    <text evidence="1">The sequence shown here is derived from an EMBL/GenBank/DDBJ whole genome shotgun (WGS) entry which is preliminary data.</text>
</comment>
<name>A0ACB5TPP0_CANBO</name>
<organism evidence="1 2">
    <name type="scientific">Candida boidinii</name>
    <name type="common">Yeast</name>
    <dbReference type="NCBI Taxonomy" id="5477"/>
    <lineage>
        <taxon>Eukaryota</taxon>
        <taxon>Fungi</taxon>
        <taxon>Dikarya</taxon>
        <taxon>Ascomycota</taxon>
        <taxon>Saccharomycotina</taxon>
        <taxon>Pichiomycetes</taxon>
        <taxon>Pichiales</taxon>
        <taxon>Pichiaceae</taxon>
        <taxon>Ogataea</taxon>
        <taxon>Ogataea/Candida clade</taxon>
    </lineage>
</organism>
<reference evidence="1" key="1">
    <citation type="submission" date="2023-04" db="EMBL/GenBank/DDBJ databases">
        <title>Candida boidinii NBRC 1967.</title>
        <authorList>
            <person name="Ichikawa N."/>
            <person name="Sato H."/>
            <person name="Tonouchi N."/>
        </authorList>
    </citation>
    <scope>NUCLEOTIDE SEQUENCE</scope>
    <source>
        <strain evidence="1">NBRC 1967</strain>
    </source>
</reference>
<keyword evidence="2" id="KW-1185">Reference proteome</keyword>
<evidence type="ECO:0000313" key="1">
    <source>
        <dbReference type="EMBL" id="GME92772.1"/>
    </source>
</evidence>